<sequence>MDRINLPTSKSNRELEVLLGKIRFAVEILRHQ</sequence>
<accession>A0A1G7P7I5</accession>
<organism evidence="1 2">
    <name type="scientific">Sulfitobacter delicatus</name>
    <dbReference type="NCBI Taxonomy" id="218672"/>
    <lineage>
        <taxon>Bacteria</taxon>
        <taxon>Pseudomonadati</taxon>
        <taxon>Pseudomonadota</taxon>
        <taxon>Alphaproteobacteria</taxon>
        <taxon>Rhodobacterales</taxon>
        <taxon>Roseobacteraceae</taxon>
        <taxon>Sulfitobacter</taxon>
    </lineage>
</organism>
<reference evidence="2" key="1">
    <citation type="submission" date="2016-10" db="EMBL/GenBank/DDBJ databases">
        <authorList>
            <person name="Varghese N."/>
            <person name="Submissions S."/>
        </authorList>
    </citation>
    <scope>NUCLEOTIDE SEQUENCE [LARGE SCALE GENOMIC DNA]</scope>
    <source>
        <strain evidence="2">DSM 16477</strain>
    </source>
</reference>
<dbReference type="Proteomes" id="UP000199399">
    <property type="component" value="Unassembled WGS sequence"/>
</dbReference>
<protein>
    <submittedName>
        <fullName evidence="1">Uncharacterized protein</fullName>
    </submittedName>
</protein>
<gene>
    <name evidence="1" type="ORF">SAMN04489759_103249</name>
</gene>
<dbReference type="EMBL" id="FNBP01000003">
    <property type="protein sequence ID" value="SDF82286.1"/>
    <property type="molecule type" value="Genomic_DNA"/>
</dbReference>
<name>A0A1G7P7I5_9RHOB</name>
<proteinExistence type="predicted"/>
<keyword evidence="2" id="KW-1185">Reference proteome</keyword>
<evidence type="ECO:0000313" key="2">
    <source>
        <dbReference type="Proteomes" id="UP000199399"/>
    </source>
</evidence>
<dbReference type="AlphaFoldDB" id="A0A1G7P7I5"/>
<evidence type="ECO:0000313" key="1">
    <source>
        <dbReference type="EMBL" id="SDF82286.1"/>
    </source>
</evidence>